<dbReference type="Proteomes" id="UP000829398">
    <property type="component" value="Chromosome 5"/>
</dbReference>
<reference evidence="2" key="1">
    <citation type="journal article" date="2023" name="Hortic. Res.">
        <title>A chromosome-level phased genome enabling allele-level studies in sweet orange: a case study on citrus Huanglongbing tolerance.</title>
        <authorList>
            <person name="Wu B."/>
            <person name="Yu Q."/>
            <person name="Deng Z."/>
            <person name="Duan Y."/>
            <person name="Luo F."/>
            <person name="Gmitter F. Jr."/>
        </authorList>
    </citation>
    <scope>NUCLEOTIDE SEQUENCE [LARGE SCALE GENOMIC DNA]</scope>
    <source>
        <strain evidence="2">cv. Valencia</strain>
    </source>
</reference>
<protein>
    <submittedName>
        <fullName evidence="1">Protein FAR1-RELATED SEQUENCE</fullName>
    </submittedName>
</protein>
<comment type="caution">
    <text evidence="1">The sequence shown here is derived from an EMBL/GenBank/DDBJ whole genome shotgun (WGS) entry which is preliminary data.</text>
</comment>
<accession>A0ACB8K6R6</accession>
<sequence>MQTYEDDNKKEESSTIVAILDNKVDVMDYTAAFTTEEVFTSREELIRWTHDVGKKNGLVIVIKRSDVNVIGRRPRIIFACERSGAYPKRSTSMSKQNNDLEKKKRPNAIGTKKCGCPFLLKGQMLANNQDWMLKVICGLHNHHSAQYLEGHSFAGRLTNEEVSILVDLSKNNVRPKEILHTLKTRDTFNVTTMKTIYNARYKYKVRELGGRSQMQQLMSKLHDHNYIEWHRSDDDTNCVKDIFWAHPLTFDLLKAFPSVLIMDCTYKVNKYKFSLLEIVGVTSTAMTFNVGFAYLESEREDNYIWALERLKTIMQDDILPTMIVTDRELALMNAIEKIFPSATNLLCRWHISRNVLANCKKLFETNERWEAFNSSWNVLVFSATEQDDYARYPKALVYVKQTWLDKYKEKFIAAWTDFIMHFGNMTTNRAETAHSKLKRQLCSSQGNFVTLWTKLYSLVELQHTEIKASFEKSLTTVQHSFTPSVFKELRGLVARNALDMILSESKRANLIGIDISACGCVVRHTHGLPCAHEIGEYKREGRPIPLDSVHSHWRKLDLVCTSYEKSAELSCTPKMEMIIKSFEDSDGFGKMQIKRKLKELTDPSSTFLIEPTIKDKTRGRPSQKLDKSTRRDPSRFEYVVSAQDNHSPNIMSSSTTTKKPKGQRKMSVSQTKAPKHASYIDSFPFGLRPYICGVSDVVADGNCGFRAVANLIGIGEDSWAQVRKDLVIELQSHFNDYKRVFEYAGRAEEVLHSLLYFENNPGREYWMTMPEIGHIIASKYNVVLLHISDVLNLTFLPLRSIPLSRSSHKIIAIGFVNRNHFIEVFMLPASPIPPIANSWIKYHEPCAEGWATPYKTNIIAFKDLVFEVTTQETIDLASQ</sequence>
<evidence type="ECO:0000313" key="1">
    <source>
        <dbReference type="EMBL" id="KAH9750385.1"/>
    </source>
</evidence>
<name>A0ACB8K6R6_CITSI</name>
<dbReference type="EMBL" id="CM039174">
    <property type="protein sequence ID" value="KAH9750385.1"/>
    <property type="molecule type" value="Genomic_DNA"/>
</dbReference>
<organism evidence="1 2">
    <name type="scientific">Citrus sinensis</name>
    <name type="common">Sweet orange</name>
    <name type="synonym">Citrus aurantium var. sinensis</name>
    <dbReference type="NCBI Taxonomy" id="2711"/>
    <lineage>
        <taxon>Eukaryota</taxon>
        <taxon>Viridiplantae</taxon>
        <taxon>Streptophyta</taxon>
        <taxon>Embryophyta</taxon>
        <taxon>Tracheophyta</taxon>
        <taxon>Spermatophyta</taxon>
        <taxon>Magnoliopsida</taxon>
        <taxon>eudicotyledons</taxon>
        <taxon>Gunneridae</taxon>
        <taxon>Pentapetalae</taxon>
        <taxon>rosids</taxon>
        <taxon>malvids</taxon>
        <taxon>Sapindales</taxon>
        <taxon>Rutaceae</taxon>
        <taxon>Aurantioideae</taxon>
        <taxon>Citrus</taxon>
    </lineage>
</organism>
<gene>
    <name evidence="1" type="ORF">KPL71_013857</name>
</gene>
<keyword evidence="2" id="KW-1185">Reference proteome</keyword>
<evidence type="ECO:0000313" key="2">
    <source>
        <dbReference type="Proteomes" id="UP000829398"/>
    </source>
</evidence>
<proteinExistence type="predicted"/>